<feature type="domain" description="IclR-ED" evidence="5">
    <location>
        <begin position="62"/>
        <end position="234"/>
    </location>
</feature>
<dbReference type="OrthoDB" id="4068713at2"/>
<dbReference type="SUPFAM" id="SSF55781">
    <property type="entry name" value="GAF domain-like"/>
    <property type="match status" value="1"/>
</dbReference>
<dbReference type="InterPro" id="IPR050707">
    <property type="entry name" value="HTH_MetabolicPath_Reg"/>
</dbReference>
<reference evidence="7" key="1">
    <citation type="submission" date="2015-02" db="EMBL/GenBank/DDBJ databases">
        <title>Draft Genome of Frankia sp. CpI1-S.</title>
        <authorList>
            <person name="Oshone R.T."/>
            <person name="Ngom M."/>
            <person name="Ghodhbane-Gtari F."/>
            <person name="Gtari M."/>
            <person name="Morris K."/>
            <person name="Thomas K."/>
            <person name="Sen A."/>
            <person name="Tisa L.S."/>
        </authorList>
    </citation>
    <scope>NUCLEOTIDE SEQUENCE [LARGE SCALE GENOMIC DNA]</scope>
    <source>
        <strain evidence="7">CpI1-S</strain>
    </source>
</reference>
<proteinExistence type="predicted"/>
<dbReference type="SMART" id="SM00346">
    <property type="entry name" value="HTH_ICLR"/>
    <property type="match status" value="1"/>
</dbReference>
<dbReference type="InterPro" id="IPR036390">
    <property type="entry name" value="WH_DNA-bd_sf"/>
</dbReference>
<keyword evidence="3" id="KW-0804">Transcription</keyword>
<dbReference type="InterPro" id="IPR029016">
    <property type="entry name" value="GAF-like_dom_sf"/>
</dbReference>
<dbReference type="PROSITE" id="PS51078">
    <property type="entry name" value="ICLR_ED"/>
    <property type="match status" value="1"/>
</dbReference>
<dbReference type="AlphaFoldDB" id="A0A0D8BK97"/>
<dbReference type="PATRIC" id="fig|1502723.3.peg.4186"/>
<dbReference type="InterPro" id="IPR014757">
    <property type="entry name" value="Tscrpt_reg_IclR_C"/>
</dbReference>
<dbReference type="PANTHER" id="PTHR30136">
    <property type="entry name" value="HELIX-TURN-HELIX TRANSCRIPTIONAL REGULATOR, ICLR FAMILY"/>
    <property type="match status" value="1"/>
</dbReference>
<protein>
    <submittedName>
        <fullName evidence="6">Transcriptional regulator, IclR family</fullName>
    </submittedName>
</protein>
<dbReference type="PROSITE" id="PS51077">
    <property type="entry name" value="HTH_ICLR"/>
    <property type="match status" value="1"/>
</dbReference>
<dbReference type="GO" id="GO:0003677">
    <property type="term" value="F:DNA binding"/>
    <property type="evidence" value="ECO:0007669"/>
    <property type="project" value="UniProtKB-KW"/>
</dbReference>
<reference evidence="6 7" key="2">
    <citation type="journal article" date="2016" name="Genome Announc.">
        <title>Permanent Draft Genome Sequences for Two Variants of Frankia sp. Strain CpI1, the First Frankia Strain Isolated from Root Nodules of Comptonia peregrina.</title>
        <authorList>
            <person name="Oshone R."/>
            <person name="Hurst S.G.IV."/>
            <person name="Abebe-Akele F."/>
            <person name="Simpson S."/>
            <person name="Morris K."/>
            <person name="Thomas W.K."/>
            <person name="Tisa L.S."/>
        </authorList>
    </citation>
    <scope>NUCLEOTIDE SEQUENCE [LARGE SCALE GENOMIC DNA]</scope>
    <source>
        <strain evidence="7">CpI1-S</strain>
    </source>
</reference>
<evidence type="ECO:0000256" key="3">
    <source>
        <dbReference type="ARBA" id="ARBA00023163"/>
    </source>
</evidence>
<evidence type="ECO:0000313" key="7">
    <source>
        <dbReference type="Proteomes" id="UP000032545"/>
    </source>
</evidence>
<keyword evidence="1" id="KW-0805">Transcription regulation</keyword>
<evidence type="ECO:0000256" key="2">
    <source>
        <dbReference type="ARBA" id="ARBA00023125"/>
    </source>
</evidence>
<dbReference type="PANTHER" id="PTHR30136:SF24">
    <property type="entry name" value="HTH-TYPE TRANSCRIPTIONAL REPRESSOR ALLR"/>
    <property type="match status" value="1"/>
</dbReference>
<gene>
    <name evidence="6" type="ORF">FF36_00935</name>
</gene>
<accession>A0A0D8BK97</accession>
<dbReference type="GO" id="GO:0045892">
    <property type="term" value="P:negative regulation of DNA-templated transcription"/>
    <property type="evidence" value="ECO:0007669"/>
    <property type="project" value="TreeGrafter"/>
</dbReference>
<dbReference type="RefSeq" id="WP_044883713.1">
    <property type="nucleotide sequence ID" value="NZ_JYFN01000005.1"/>
</dbReference>
<dbReference type="Gene3D" id="3.30.450.40">
    <property type="match status" value="1"/>
</dbReference>
<dbReference type="GO" id="GO:0003700">
    <property type="term" value="F:DNA-binding transcription factor activity"/>
    <property type="evidence" value="ECO:0007669"/>
    <property type="project" value="TreeGrafter"/>
</dbReference>
<comment type="caution">
    <text evidence="6">The sequence shown here is derived from an EMBL/GenBank/DDBJ whole genome shotgun (WGS) entry which is preliminary data.</text>
</comment>
<evidence type="ECO:0000259" key="5">
    <source>
        <dbReference type="PROSITE" id="PS51078"/>
    </source>
</evidence>
<dbReference type="Proteomes" id="UP000032545">
    <property type="component" value="Unassembled WGS sequence"/>
</dbReference>
<dbReference type="InterPro" id="IPR036388">
    <property type="entry name" value="WH-like_DNA-bd_sf"/>
</dbReference>
<dbReference type="Gene3D" id="1.10.10.10">
    <property type="entry name" value="Winged helix-like DNA-binding domain superfamily/Winged helix DNA-binding domain"/>
    <property type="match status" value="1"/>
</dbReference>
<dbReference type="InterPro" id="IPR005471">
    <property type="entry name" value="Tscrpt_reg_IclR_N"/>
</dbReference>
<dbReference type="Pfam" id="PF09339">
    <property type="entry name" value="HTH_IclR"/>
    <property type="match status" value="1"/>
</dbReference>
<evidence type="ECO:0000313" key="6">
    <source>
        <dbReference type="EMBL" id="KJE24561.1"/>
    </source>
</evidence>
<organism evidence="6 7">
    <name type="scientific">Frankia torreyi</name>
    <dbReference type="NCBI Taxonomy" id="1856"/>
    <lineage>
        <taxon>Bacteria</taxon>
        <taxon>Bacillati</taxon>
        <taxon>Actinomycetota</taxon>
        <taxon>Actinomycetes</taxon>
        <taxon>Frankiales</taxon>
        <taxon>Frankiaceae</taxon>
        <taxon>Frankia</taxon>
    </lineage>
</organism>
<keyword evidence="7" id="KW-1185">Reference proteome</keyword>
<keyword evidence="2" id="KW-0238">DNA-binding</keyword>
<evidence type="ECO:0000259" key="4">
    <source>
        <dbReference type="PROSITE" id="PS51077"/>
    </source>
</evidence>
<feature type="domain" description="HTH iclR-type" evidence="4">
    <location>
        <begin position="1"/>
        <end position="61"/>
    </location>
</feature>
<evidence type="ECO:0000256" key="1">
    <source>
        <dbReference type="ARBA" id="ARBA00023015"/>
    </source>
</evidence>
<sequence length="244" mass="25358">MSAVGRALSVLDVFDGAACLRLTTIAARTGLPVPTALRLVRELVAWGGLERQADGSYRLGTRLWVLGGQVPCQRRLAEAGRPYLRGLRTATGRPVALTCLDGDRLLVVDELGEAVAAGSHLPLHATAAGKLLLAHGPDALRRQVLGNLVRITPYTVTAPGLLLRQFADIRGGSPATTREERRLGECEVAAPVGPMGEAGPAAALFLTAPSTPAARRAAPLLAATAAALTAHLTPPDSIAEARLT</sequence>
<dbReference type="Pfam" id="PF01614">
    <property type="entry name" value="IclR_C"/>
    <property type="match status" value="1"/>
</dbReference>
<dbReference type="EMBL" id="JYFN01000005">
    <property type="protein sequence ID" value="KJE24561.1"/>
    <property type="molecule type" value="Genomic_DNA"/>
</dbReference>
<name>A0A0D8BK97_9ACTN</name>
<dbReference type="SUPFAM" id="SSF46785">
    <property type="entry name" value="Winged helix' DNA-binding domain"/>
    <property type="match status" value="1"/>
</dbReference>